<dbReference type="PANTHER" id="PTHR44591:SF21">
    <property type="entry name" value="TWO-COMPONENT RESPONSE REGULATOR"/>
    <property type="match status" value="1"/>
</dbReference>
<feature type="modified residue" description="4-aspartylphosphate" evidence="4">
    <location>
        <position position="54"/>
    </location>
</feature>
<evidence type="ECO:0000259" key="6">
    <source>
        <dbReference type="PROSITE" id="PS50930"/>
    </source>
</evidence>
<keyword evidence="8" id="KW-1185">Reference proteome</keyword>
<feature type="domain" description="HTH LytTR-type" evidence="6">
    <location>
        <begin position="145"/>
        <end position="209"/>
    </location>
</feature>
<comment type="caution">
    <text evidence="7">The sequence shown here is derived from an EMBL/GenBank/DDBJ whole genome shotgun (WGS) entry which is preliminary data.</text>
</comment>
<dbReference type="PROSITE" id="PS50110">
    <property type="entry name" value="RESPONSE_REGULATORY"/>
    <property type="match status" value="1"/>
</dbReference>
<evidence type="ECO:0000256" key="1">
    <source>
        <dbReference type="ARBA" id="ARBA00018672"/>
    </source>
</evidence>
<reference evidence="7 8" key="1">
    <citation type="submission" date="2020-01" db="EMBL/GenBank/DDBJ databases">
        <title>Anaeroalcalibacter tamaniensis gen. nov., sp. nov., moderately halophilic strictly anaerobic fermenter bacterium from mud volcano of Taman peninsula.</title>
        <authorList>
            <person name="Frolova A."/>
            <person name="Merkel A.Y."/>
            <person name="Slobodkin A.I."/>
        </authorList>
    </citation>
    <scope>NUCLEOTIDE SEQUENCE [LARGE SCALE GENOMIC DNA]</scope>
    <source>
        <strain evidence="7 8">F-3ap</strain>
    </source>
</reference>
<dbReference type="Gene3D" id="2.40.50.1020">
    <property type="entry name" value="LytTr DNA-binding domain"/>
    <property type="match status" value="1"/>
</dbReference>
<proteinExistence type="predicted"/>
<dbReference type="PANTHER" id="PTHR44591">
    <property type="entry name" value="STRESS RESPONSE REGULATOR PROTEIN 1"/>
    <property type="match status" value="1"/>
</dbReference>
<sequence>MRKILVLEDQEVINTRLREVLMEIDTVSQVDGVRSLGEAYEKIRKEGYSLFFVDIDLPDGSGYDFIRSLREMDAYRWTWVVVMTALCESDEQILEAFNRYGCTRYFRKPFRPEEARETARTLLGMEVVRSKKPLLRIVRKNMERYFNQEDIVYVETNNKNTWIHMVGQSYNIGRFSLTKIGKELDGHHFQRIHRSFIVNTRFVESVTRTHQGTQVVMEGCKEEIPVGSMYKAPVRSGRTP</sequence>
<name>A0A7X5HVA3_9FIRM</name>
<protein>
    <recommendedName>
        <fullName evidence="1">Stage 0 sporulation protein A homolog</fullName>
    </recommendedName>
</protein>
<dbReference type="CDD" id="cd00156">
    <property type="entry name" value="REC"/>
    <property type="match status" value="1"/>
</dbReference>
<evidence type="ECO:0000313" key="8">
    <source>
        <dbReference type="Proteomes" id="UP000461585"/>
    </source>
</evidence>
<evidence type="ECO:0000256" key="3">
    <source>
        <dbReference type="ARBA" id="ARBA00024867"/>
    </source>
</evidence>
<dbReference type="AlphaFoldDB" id="A0A7X5HVA3"/>
<dbReference type="EMBL" id="JAAEEH010000013">
    <property type="protein sequence ID" value="NDL67302.1"/>
    <property type="molecule type" value="Genomic_DNA"/>
</dbReference>
<accession>A0A7X5HVA3</accession>
<comment type="function">
    <text evidence="3">May play the central regulatory role in sporulation. It may be an element of the effector pathway responsible for the activation of sporulation genes in response to nutritional stress. Spo0A may act in concert with spo0H (a sigma factor) to control the expression of some genes that are critical to the sporulation process.</text>
</comment>
<keyword evidence="2 4" id="KW-0597">Phosphoprotein</keyword>
<dbReference type="SMART" id="SM00850">
    <property type="entry name" value="LytTR"/>
    <property type="match status" value="1"/>
</dbReference>
<dbReference type="SUPFAM" id="SSF52172">
    <property type="entry name" value="CheY-like"/>
    <property type="match status" value="1"/>
</dbReference>
<dbReference type="Pfam" id="PF00072">
    <property type="entry name" value="Response_reg"/>
    <property type="match status" value="1"/>
</dbReference>
<dbReference type="PROSITE" id="PS50930">
    <property type="entry name" value="HTH_LYTTR"/>
    <property type="match status" value="1"/>
</dbReference>
<dbReference type="InterPro" id="IPR011006">
    <property type="entry name" value="CheY-like_superfamily"/>
</dbReference>
<evidence type="ECO:0000256" key="2">
    <source>
        <dbReference type="ARBA" id="ARBA00022553"/>
    </source>
</evidence>
<dbReference type="SMART" id="SM00448">
    <property type="entry name" value="REC"/>
    <property type="match status" value="1"/>
</dbReference>
<evidence type="ECO:0000259" key="5">
    <source>
        <dbReference type="PROSITE" id="PS50110"/>
    </source>
</evidence>
<evidence type="ECO:0000256" key="4">
    <source>
        <dbReference type="PROSITE-ProRule" id="PRU00169"/>
    </source>
</evidence>
<organism evidence="7 8">
    <name type="scientific">Anaerotalea alkaliphila</name>
    <dbReference type="NCBI Taxonomy" id="2662126"/>
    <lineage>
        <taxon>Bacteria</taxon>
        <taxon>Bacillati</taxon>
        <taxon>Bacillota</taxon>
        <taxon>Clostridia</taxon>
        <taxon>Eubacteriales</taxon>
        <taxon>Anaerotalea</taxon>
    </lineage>
</organism>
<feature type="domain" description="Response regulatory" evidence="5">
    <location>
        <begin position="3"/>
        <end position="123"/>
    </location>
</feature>
<dbReference type="RefSeq" id="WP_162370031.1">
    <property type="nucleotide sequence ID" value="NZ_JAAEEH010000013.1"/>
</dbReference>
<gene>
    <name evidence="7" type="ORF">GXN74_06065</name>
</gene>
<dbReference type="Gene3D" id="3.40.50.2300">
    <property type="match status" value="1"/>
</dbReference>
<dbReference type="InterPro" id="IPR050595">
    <property type="entry name" value="Bact_response_regulator"/>
</dbReference>
<dbReference type="Pfam" id="PF04397">
    <property type="entry name" value="LytTR"/>
    <property type="match status" value="1"/>
</dbReference>
<dbReference type="GO" id="GO:0000160">
    <property type="term" value="P:phosphorelay signal transduction system"/>
    <property type="evidence" value="ECO:0007669"/>
    <property type="project" value="InterPro"/>
</dbReference>
<dbReference type="InterPro" id="IPR001789">
    <property type="entry name" value="Sig_transdc_resp-reg_receiver"/>
</dbReference>
<evidence type="ECO:0000313" key="7">
    <source>
        <dbReference type="EMBL" id="NDL67302.1"/>
    </source>
</evidence>
<dbReference type="GO" id="GO:0003677">
    <property type="term" value="F:DNA binding"/>
    <property type="evidence" value="ECO:0007669"/>
    <property type="project" value="InterPro"/>
</dbReference>
<dbReference type="InterPro" id="IPR007492">
    <property type="entry name" value="LytTR_DNA-bd_dom"/>
</dbReference>
<dbReference type="Proteomes" id="UP000461585">
    <property type="component" value="Unassembled WGS sequence"/>
</dbReference>